<dbReference type="SMART" id="SM00249">
    <property type="entry name" value="PHD"/>
    <property type="match status" value="1"/>
</dbReference>
<evidence type="ECO:0000256" key="3">
    <source>
        <dbReference type="ARBA" id="ARBA00022723"/>
    </source>
</evidence>
<dbReference type="InterPro" id="IPR003653">
    <property type="entry name" value="Peptidase_C48_C"/>
</dbReference>
<evidence type="ECO:0000256" key="2">
    <source>
        <dbReference type="ARBA" id="ARBA00022670"/>
    </source>
</evidence>
<feature type="domain" description="Ubiquitin-like protease family profile" evidence="11">
    <location>
        <begin position="1255"/>
        <end position="1426"/>
    </location>
</feature>
<dbReference type="InterPro" id="IPR013083">
    <property type="entry name" value="Znf_RING/FYVE/PHD"/>
</dbReference>
<dbReference type="Proteomes" id="UP000069940">
    <property type="component" value="Unassembled WGS sequence"/>
</dbReference>
<comment type="similarity">
    <text evidence="1">Belongs to the peptidase C48 family.</text>
</comment>
<evidence type="ECO:0000259" key="10">
    <source>
        <dbReference type="PROSITE" id="PS50016"/>
    </source>
</evidence>
<keyword evidence="3" id="KW-0479">Metal-binding</keyword>
<evidence type="ECO:0008006" key="14">
    <source>
        <dbReference type="Google" id="ProtNLM"/>
    </source>
</evidence>
<dbReference type="PANTHER" id="PTHR12606">
    <property type="entry name" value="SENTRIN/SUMO-SPECIFIC PROTEASE"/>
    <property type="match status" value="1"/>
</dbReference>
<name>A0ABM1ZJD4_AEDAL</name>
<dbReference type="InterPro" id="IPR011011">
    <property type="entry name" value="Znf_FYVE_PHD"/>
</dbReference>
<evidence type="ECO:0000313" key="12">
    <source>
        <dbReference type="EnsemblMetazoa" id="AALFPA23_019037.P28019"/>
    </source>
</evidence>
<dbReference type="PROSITE" id="PS50016">
    <property type="entry name" value="ZF_PHD_2"/>
    <property type="match status" value="1"/>
</dbReference>
<evidence type="ECO:0000256" key="7">
    <source>
        <dbReference type="ARBA" id="ARBA00022833"/>
    </source>
</evidence>
<keyword evidence="5" id="KW-0378">Hydrolase</keyword>
<keyword evidence="13" id="KW-1185">Reference proteome</keyword>
<dbReference type="InterPro" id="IPR019787">
    <property type="entry name" value="Znf_PHD-finger"/>
</dbReference>
<evidence type="ECO:0000256" key="5">
    <source>
        <dbReference type="ARBA" id="ARBA00022801"/>
    </source>
</evidence>
<dbReference type="PROSITE" id="PS50600">
    <property type="entry name" value="ULP_PROTEASE"/>
    <property type="match status" value="1"/>
</dbReference>
<dbReference type="InterPro" id="IPR038765">
    <property type="entry name" value="Papain-like_cys_pep_sf"/>
</dbReference>
<feature type="domain" description="PHD-type" evidence="10">
    <location>
        <begin position="1466"/>
        <end position="1520"/>
    </location>
</feature>
<dbReference type="Gene3D" id="3.30.40.10">
    <property type="entry name" value="Zinc/RING finger domain, C3HC4 (zinc finger)"/>
    <property type="match status" value="1"/>
</dbReference>
<accession>A0ABM1ZJD4</accession>
<keyword evidence="2" id="KW-0645">Protease</keyword>
<proteinExistence type="inferred from homology"/>
<reference evidence="12" key="2">
    <citation type="submission" date="2025-05" db="UniProtKB">
        <authorList>
            <consortium name="EnsemblMetazoa"/>
        </authorList>
    </citation>
    <scope>IDENTIFICATION</scope>
    <source>
        <strain evidence="12">Foshan</strain>
    </source>
</reference>
<dbReference type="GeneID" id="134288926"/>
<dbReference type="PANTHER" id="PTHR12606:SF141">
    <property type="entry name" value="GH15225P-RELATED"/>
    <property type="match status" value="1"/>
</dbReference>
<feature type="region of interest" description="Disordered" evidence="9">
    <location>
        <begin position="79"/>
        <end position="115"/>
    </location>
</feature>
<keyword evidence="4 8" id="KW-0863">Zinc-finger</keyword>
<dbReference type="SUPFAM" id="SSF57903">
    <property type="entry name" value="FYVE/PHD zinc finger"/>
    <property type="match status" value="1"/>
</dbReference>
<evidence type="ECO:0000313" key="13">
    <source>
        <dbReference type="Proteomes" id="UP000069940"/>
    </source>
</evidence>
<dbReference type="EnsemblMetazoa" id="AALFPA23_019037.R28019">
    <property type="protein sequence ID" value="AALFPA23_019037.P28019"/>
    <property type="gene ID" value="AALFPA23_019037"/>
</dbReference>
<keyword evidence="7" id="KW-0862">Zinc</keyword>
<dbReference type="CDD" id="cd15489">
    <property type="entry name" value="PHD_SF"/>
    <property type="match status" value="1"/>
</dbReference>
<evidence type="ECO:0000256" key="8">
    <source>
        <dbReference type="PROSITE-ProRule" id="PRU00146"/>
    </source>
</evidence>
<keyword evidence="6" id="KW-0788">Thiol protease</keyword>
<dbReference type="RefSeq" id="XP_062710843.1">
    <property type="nucleotide sequence ID" value="XM_062854859.1"/>
</dbReference>
<evidence type="ECO:0000256" key="1">
    <source>
        <dbReference type="ARBA" id="ARBA00005234"/>
    </source>
</evidence>
<evidence type="ECO:0000256" key="9">
    <source>
        <dbReference type="SAM" id="MobiDB-lite"/>
    </source>
</evidence>
<dbReference type="SUPFAM" id="SSF54001">
    <property type="entry name" value="Cysteine proteinases"/>
    <property type="match status" value="2"/>
</dbReference>
<evidence type="ECO:0000259" key="11">
    <source>
        <dbReference type="PROSITE" id="PS50600"/>
    </source>
</evidence>
<evidence type="ECO:0000256" key="6">
    <source>
        <dbReference type="ARBA" id="ARBA00022807"/>
    </source>
</evidence>
<dbReference type="Pfam" id="PF02902">
    <property type="entry name" value="Peptidase_C48"/>
    <property type="match status" value="1"/>
</dbReference>
<dbReference type="InterPro" id="IPR001965">
    <property type="entry name" value="Znf_PHD"/>
</dbReference>
<reference evidence="13" key="1">
    <citation type="journal article" date="2015" name="Proc. Natl. Acad. Sci. U.S.A.">
        <title>Genome sequence of the Asian Tiger mosquito, Aedes albopictus, reveals insights into its biology, genetics, and evolution.</title>
        <authorList>
            <person name="Chen X.G."/>
            <person name="Jiang X."/>
            <person name="Gu J."/>
            <person name="Xu M."/>
            <person name="Wu Y."/>
            <person name="Deng Y."/>
            <person name="Zhang C."/>
            <person name="Bonizzoni M."/>
            <person name="Dermauw W."/>
            <person name="Vontas J."/>
            <person name="Armbruster P."/>
            <person name="Huang X."/>
            <person name="Yang Y."/>
            <person name="Zhang H."/>
            <person name="He W."/>
            <person name="Peng H."/>
            <person name="Liu Y."/>
            <person name="Wu K."/>
            <person name="Chen J."/>
            <person name="Lirakis M."/>
            <person name="Topalis P."/>
            <person name="Van Leeuwen T."/>
            <person name="Hall A.B."/>
            <person name="Jiang X."/>
            <person name="Thorpe C."/>
            <person name="Mueller R.L."/>
            <person name="Sun C."/>
            <person name="Waterhouse R.M."/>
            <person name="Yan G."/>
            <person name="Tu Z.J."/>
            <person name="Fang X."/>
            <person name="James A.A."/>
        </authorList>
    </citation>
    <scope>NUCLEOTIDE SEQUENCE [LARGE SCALE GENOMIC DNA]</scope>
    <source>
        <strain evidence="13">Foshan</strain>
    </source>
</reference>
<feature type="compositionally biased region" description="Polar residues" evidence="9">
    <location>
        <begin position="105"/>
        <end position="115"/>
    </location>
</feature>
<protein>
    <recommendedName>
        <fullName evidence="14">Ubiquitin-like protease family profile domain-containing protein</fullName>
    </recommendedName>
</protein>
<sequence length="1539" mass="178087">MKTFKITEQQKERFVQHCSSTYGPHWMTKQFEAIIFKDKIAFKELGLSMQKHRLSKNILRISMLLSDERKRFVLRNETDERNEGRMATMGVPDGGTAAGDEADQQQETSLDNRNLDNHSTFKLSGSVTEQTMEENNLPESSKHEIETCLKENIGLDNVRNRNIYRYNLLNSYLQQFRDLPDFQLFDVQSISKDVKILGIDFKSFFGKEWLFAGAVDIGMKSQCSKFQMFDYLSLNIYETRVLLGGVKGTVDKSLIANIINRDIVFCPIFENNHFSLFVIDFRHAVLYYLDSGNKSVEQLTKIKEDLLCKFIASLSFFELNDIGDASKIVSKPWTVSGLDSETQSDGYNCGVFVIFNVFRVLTLYEKDEDIRMINADYRRCVYHLEVADAIKFQRKTKKHCNNCSTEVDVDDNADINISEFICSDCMIIIRNENPNAFQQVLNASSDDSVVQENDEPDEHKNNIGEYDAFKDNVNKKSNKSYLAGVSWDSSKNLWKRFTSIKFDKQDLDLCYMDQEAHTAKKGKLQRGGWFDKLSYTTILRDKMNDFDRNCVYCVETQTHSKSSIIIYGYCGHFRPEKPCRLFKYVASLPSVDGITFEVYVNETEVNHAKMLTEPCKGLAMQRLKEKTLQMPPKQIFHSQCDAVPDSVETTKNCTHVQSLPYIRWVKHKAMAENDLNRDSIVAACMKFDNSNAKFIKSVDVRPGIGIKMYSDAGHAVVHREIKINGIKPLAHYDGTGGLFEYLDEFPKKDIQLLLLVIRVKNCPQDLDRNSVTIPVYYHITSDLHAITLQNGLECFYHSYMKKYPEDGIPFRGVVTDNSKGNIHALSMVFNKMNLGQYLDRMHCLEQQPLEDKRKLVQDICLIYFCDAHMTKKQYKLVDEAFKGIDSNLANIVKIIIAKMYNITNYAEFKKYWYNVCVFLLTDEFSSDYQQAYSHLKLNKLDIDKLPSEDELLDSSTYIDKQSDCQYKHSPFFNDVTKILRLAQQNVTFDSSQYESRLAFLETFSKRYLYLIPLWIPIFSDCVKDNPQLDKSVRKSNAAIEGKFSELKQYLETISLRIGRGRKRIIRVIDELEKDHFSSANVHKKQIPLSGLRKREFPSLEVNCSTPKKAKLAGNKRRAETFPTGSYDGLGDGDEDKINDFLFVEDTFKRRRKTAYSEMQDTKLASTHKTLFDIPFPSRPPKMEVKECIQTVHKSCSGTEDEASSIKDISLDGATLKRENVFYVNRAFKDPQYYSNLNDDVTLSVQIDFVGNTRFIPILVKDFKTLMNNNWLSDSIIDTALMLIVRQFNNLDIISLSVHDSCKLFMDSIEKVNMGKLHKFIENVLSHDIILVPMMNDERNHYLLVIIDLQNKKFFYFNSGAVLNELKLRSLLSSFKQCMNFYSSNGFINIDKTKWKSGGWKIEQPEIPKQKDNHSCGIFVIHYAEQFLKFLSEEFTSHMDFTCSSIDPQFKRVEIQRSILQNLFIDTSRCPICNRGDDISIPMHYCEFCNRWIHYICDGREEIKSSLPKERDYICKTCSVFFKGHTFGKKIHHEDRIITI</sequence>
<organism evidence="12 13">
    <name type="scientific">Aedes albopictus</name>
    <name type="common">Asian tiger mosquito</name>
    <name type="synonym">Stegomyia albopicta</name>
    <dbReference type="NCBI Taxonomy" id="7160"/>
    <lineage>
        <taxon>Eukaryota</taxon>
        <taxon>Metazoa</taxon>
        <taxon>Ecdysozoa</taxon>
        <taxon>Arthropoda</taxon>
        <taxon>Hexapoda</taxon>
        <taxon>Insecta</taxon>
        <taxon>Pterygota</taxon>
        <taxon>Neoptera</taxon>
        <taxon>Endopterygota</taxon>
        <taxon>Diptera</taxon>
        <taxon>Nematocera</taxon>
        <taxon>Culicoidea</taxon>
        <taxon>Culicidae</taxon>
        <taxon>Culicinae</taxon>
        <taxon>Aedini</taxon>
        <taxon>Aedes</taxon>
        <taxon>Stegomyia</taxon>
    </lineage>
</organism>
<dbReference type="Gene3D" id="3.40.395.10">
    <property type="entry name" value="Adenoviral Proteinase, Chain A"/>
    <property type="match status" value="2"/>
</dbReference>
<evidence type="ECO:0000256" key="4">
    <source>
        <dbReference type="ARBA" id="ARBA00022771"/>
    </source>
</evidence>